<keyword evidence="3" id="KW-0464">Manganese</keyword>
<dbReference type="NCBIfam" id="TIGR01358">
    <property type="entry name" value="DAHP_synth_II"/>
    <property type="match status" value="1"/>
</dbReference>
<dbReference type="OrthoDB" id="9766852at2"/>
<dbReference type="KEGG" id="pspi:PS2015_2769"/>
<gene>
    <name evidence="5" type="ORF">PS2015_2769</name>
</gene>
<keyword evidence="3" id="KW-0170">Cobalt</keyword>
<dbReference type="STRING" id="1249552.PS2015_2769"/>
<proteinExistence type="inferred from homology"/>
<dbReference type="SUPFAM" id="SSF51569">
    <property type="entry name" value="Aldolase"/>
    <property type="match status" value="1"/>
</dbReference>
<feature type="binding site" evidence="3">
    <location>
        <position position="321"/>
    </location>
    <ligand>
        <name>phosphoenolpyruvate</name>
        <dbReference type="ChEBI" id="CHEBI:58702"/>
    </ligand>
</feature>
<comment type="catalytic activity">
    <reaction evidence="4">
        <text>D-erythrose 4-phosphate + phosphoenolpyruvate + H2O = 7-phospho-2-dehydro-3-deoxy-D-arabino-heptonate + phosphate</text>
        <dbReference type="Rhea" id="RHEA:14717"/>
        <dbReference type="ChEBI" id="CHEBI:15377"/>
        <dbReference type="ChEBI" id="CHEBI:16897"/>
        <dbReference type="ChEBI" id="CHEBI:43474"/>
        <dbReference type="ChEBI" id="CHEBI:58394"/>
        <dbReference type="ChEBI" id="CHEBI:58702"/>
        <dbReference type="EC" id="2.5.1.54"/>
    </reaction>
</comment>
<dbReference type="PANTHER" id="PTHR21337:SF0">
    <property type="entry name" value="PHOSPHO-2-DEHYDRO-3-DEOXYHEPTONATE ALDOLASE"/>
    <property type="match status" value="1"/>
</dbReference>
<dbReference type="EC" id="2.5.1.54" evidence="4"/>
<dbReference type="EMBL" id="CP013189">
    <property type="protein sequence ID" value="ALO47401.1"/>
    <property type="molecule type" value="Genomic_DNA"/>
</dbReference>
<dbReference type="Proteomes" id="UP000065641">
    <property type="component" value="Chromosome"/>
</dbReference>
<keyword evidence="2 4" id="KW-0808">Transferase</keyword>
<dbReference type="PANTHER" id="PTHR21337">
    <property type="entry name" value="PHOSPHO-2-DEHYDRO-3-DEOXYHEPTONATE ALDOLASE 1, 2"/>
    <property type="match status" value="1"/>
</dbReference>
<reference evidence="5 6" key="1">
    <citation type="submission" date="2015-11" db="EMBL/GenBank/DDBJ databases">
        <authorList>
            <person name="Zhang Y."/>
            <person name="Guo Z."/>
        </authorList>
    </citation>
    <scope>NUCLEOTIDE SEQUENCE [LARGE SCALE GENOMIC DNA]</scope>
    <source>
        <strain evidence="5 6">KCTC 32221</strain>
    </source>
</reference>
<dbReference type="InterPro" id="IPR013785">
    <property type="entry name" value="Aldolase_TIM"/>
</dbReference>
<evidence type="ECO:0000313" key="6">
    <source>
        <dbReference type="Proteomes" id="UP000065641"/>
    </source>
</evidence>
<feature type="binding site" evidence="3">
    <location>
        <position position="353"/>
    </location>
    <ligand>
        <name>Mn(2+)</name>
        <dbReference type="ChEBI" id="CHEBI:29035"/>
    </ligand>
</feature>
<name>A0A0S2KGM2_9GAMM</name>
<keyword evidence="3" id="KW-0104">Cadmium</keyword>
<feature type="binding site" evidence="3">
    <location>
        <position position="425"/>
    </location>
    <ligand>
        <name>Mn(2+)</name>
        <dbReference type="ChEBI" id="CHEBI:29035"/>
    </ligand>
</feature>
<protein>
    <recommendedName>
        <fullName evidence="4">Phospho-2-dehydro-3-deoxyheptonate aldolase</fullName>
        <ecNumber evidence="4">2.5.1.54</ecNumber>
    </recommendedName>
</protein>
<dbReference type="AlphaFoldDB" id="A0A0S2KGM2"/>
<sequence>MQDWDVGSWRHRPAQQLPIYPDEASLQDAERELAMLPPLVFAGEIDGLRADLKKVSQGQAFLLQGGDCAESFAEFSAEKIVQTFKLLLQMSVVMTFAGSCPVVKVGRIAGQFAKPRSAATETVGSVELPSYRGDIINSVEFSDDARRPDPQRMLRAYHQSSATLNLMRAFATGGFADLHNVQQWNQGFVAQTAQHKKYENLAQQIEKALGFMAACGINSANNPQLNKTTIYTSHEALLLHYEQALTRRDSLSGNWYDCSAHMLWIGDRTRQPDHAHVEFLRGVRNPIGIKVGPSTKPSDLQKLLECLNPHNEPGRITLISRMGAGHIGDKLPPLVQAVQGMGADVIWCSDPMHGNTINTASGVKTRKVNAILSEMEQFFEIHRAEGSYAGGVHLEMTGDSVTECVGGAYQVTEAGLGERYKTTCDPRLNADQSLELAFLIADTLSRANNPR</sequence>
<dbReference type="Gene3D" id="3.20.20.70">
    <property type="entry name" value="Aldolase class I"/>
    <property type="match status" value="1"/>
</dbReference>
<evidence type="ECO:0000313" key="5">
    <source>
        <dbReference type="EMBL" id="ALO47401.1"/>
    </source>
</evidence>
<dbReference type="GO" id="GO:0009073">
    <property type="term" value="P:aromatic amino acid family biosynthetic process"/>
    <property type="evidence" value="ECO:0007669"/>
    <property type="project" value="InterPro"/>
</dbReference>
<evidence type="ECO:0000256" key="2">
    <source>
        <dbReference type="ARBA" id="ARBA00022679"/>
    </source>
</evidence>
<feature type="binding site" evidence="3">
    <location>
        <position position="290"/>
    </location>
    <ligand>
        <name>phosphoenolpyruvate</name>
        <dbReference type="ChEBI" id="CHEBI:58702"/>
    </ligand>
</feature>
<dbReference type="InterPro" id="IPR002480">
    <property type="entry name" value="DAHP_synth_2"/>
</dbReference>
<keyword evidence="6" id="KW-1185">Reference proteome</keyword>
<feature type="binding site" evidence="3">
    <location>
        <position position="395"/>
    </location>
    <ligand>
        <name>Mn(2+)</name>
        <dbReference type="ChEBI" id="CHEBI:29035"/>
    </ligand>
</feature>
<dbReference type="GO" id="GO:0003849">
    <property type="term" value="F:3-deoxy-7-phosphoheptulonate synthase activity"/>
    <property type="evidence" value="ECO:0007669"/>
    <property type="project" value="UniProtKB-EC"/>
</dbReference>
<accession>A0A0S2KGM2</accession>
<evidence type="ECO:0000256" key="3">
    <source>
        <dbReference type="PIRSR" id="PIRSR602480-1"/>
    </source>
</evidence>
<organism evidence="5 6">
    <name type="scientific">Pseudohongiella spirulinae</name>
    <dbReference type="NCBI Taxonomy" id="1249552"/>
    <lineage>
        <taxon>Bacteria</taxon>
        <taxon>Pseudomonadati</taxon>
        <taxon>Pseudomonadota</taxon>
        <taxon>Gammaproteobacteria</taxon>
        <taxon>Pseudomonadales</taxon>
        <taxon>Pseudohongiellaceae</taxon>
        <taxon>Pseudohongiella</taxon>
    </lineage>
</organism>
<comment type="cofactor">
    <cofactor evidence="3">
        <name>Mn(2+)</name>
        <dbReference type="ChEBI" id="CHEBI:29035"/>
    </cofactor>
    <cofactor evidence="3">
        <name>Co(2+)</name>
        <dbReference type="ChEBI" id="CHEBI:48828"/>
    </cofactor>
    <cofactor evidence="3">
        <name>Cd(2+)</name>
        <dbReference type="ChEBI" id="CHEBI:48775"/>
    </cofactor>
    <text evidence="3">Binds 1 divalent cation per subunit. The enzyme is active with manganese, cobalt or cadmium ions.</text>
</comment>
<feature type="binding site" evidence="3">
    <location>
        <position position="68"/>
    </location>
    <ligand>
        <name>Mn(2+)</name>
        <dbReference type="ChEBI" id="CHEBI:29035"/>
    </ligand>
</feature>
<dbReference type="PATRIC" id="fig|1249552.3.peg.2790"/>
<evidence type="ECO:0000256" key="4">
    <source>
        <dbReference type="RuleBase" id="RU363071"/>
    </source>
</evidence>
<evidence type="ECO:0000256" key="1">
    <source>
        <dbReference type="ARBA" id="ARBA00008911"/>
    </source>
</evidence>
<dbReference type="Pfam" id="PF01474">
    <property type="entry name" value="DAHP_synth_2"/>
    <property type="match status" value="1"/>
</dbReference>
<feature type="binding site" evidence="3">
    <location>
        <position position="107"/>
    </location>
    <ligand>
        <name>phosphoenolpyruvate</name>
        <dbReference type="ChEBI" id="CHEBI:58702"/>
    </ligand>
</feature>
<comment type="similarity">
    <text evidence="1 4">Belongs to the class-II DAHP synthase family.</text>
</comment>